<accession>A0A395WAZ8</accession>
<keyword evidence="2" id="KW-1133">Transmembrane helix</keyword>
<dbReference type="GeneID" id="66579800"/>
<feature type="transmembrane region" description="Helical" evidence="2">
    <location>
        <begin position="499"/>
        <end position="519"/>
    </location>
</feature>
<dbReference type="InterPro" id="IPR050154">
    <property type="entry name" value="UbiB_kinase"/>
</dbReference>
<name>A0A395WAZ8_9FIRM</name>
<dbReference type="Pfam" id="PF03109">
    <property type="entry name" value="ABC1"/>
    <property type="match status" value="1"/>
</dbReference>
<dbReference type="AlphaFoldDB" id="A0A395WAZ8"/>
<dbReference type="CDD" id="cd05121">
    <property type="entry name" value="ABC1_ADCK3-like"/>
    <property type="match status" value="1"/>
</dbReference>
<keyword evidence="2" id="KW-0812">Transmembrane</keyword>
<organism evidence="4 5">
    <name type="scientific">Holdemanella biformis</name>
    <dbReference type="NCBI Taxonomy" id="1735"/>
    <lineage>
        <taxon>Bacteria</taxon>
        <taxon>Bacillati</taxon>
        <taxon>Bacillota</taxon>
        <taxon>Erysipelotrichia</taxon>
        <taxon>Erysipelotrichales</taxon>
        <taxon>Erysipelotrichaceae</taxon>
        <taxon>Holdemanella</taxon>
    </lineage>
</organism>
<comment type="caution">
    <text evidence="4">The sequence shown here is derived from an EMBL/GenBank/DDBJ whole genome shotgun (WGS) entry which is preliminary data.</text>
</comment>
<evidence type="ECO:0000256" key="2">
    <source>
        <dbReference type="SAM" id="Phobius"/>
    </source>
</evidence>
<dbReference type="RefSeq" id="WP_003864045.1">
    <property type="nucleotide sequence ID" value="NZ_CABLCL010000020.1"/>
</dbReference>
<evidence type="ECO:0000256" key="1">
    <source>
        <dbReference type="ARBA" id="ARBA00009670"/>
    </source>
</evidence>
<keyword evidence="4" id="KW-0808">Transferase</keyword>
<protein>
    <submittedName>
        <fullName evidence="4">AarF/ABC1/UbiB kinase family protein</fullName>
    </submittedName>
</protein>
<feature type="domain" description="ABC1 atypical kinase-like" evidence="3">
    <location>
        <begin position="69"/>
        <end position="311"/>
    </location>
</feature>
<evidence type="ECO:0000313" key="4">
    <source>
        <dbReference type="EMBL" id="RGU90931.1"/>
    </source>
</evidence>
<dbReference type="InterPro" id="IPR011009">
    <property type="entry name" value="Kinase-like_dom_sf"/>
</dbReference>
<dbReference type="PANTHER" id="PTHR10566:SF113">
    <property type="entry name" value="PROTEIN ACTIVITY OF BC1 COMPLEX KINASE 7, CHLOROPLASTIC"/>
    <property type="match status" value="1"/>
</dbReference>
<dbReference type="InterPro" id="IPR004147">
    <property type="entry name" value="ABC1_dom"/>
</dbReference>
<dbReference type="PANTHER" id="PTHR10566">
    <property type="entry name" value="CHAPERONE-ACTIVITY OF BC1 COMPLEX CABC1 -RELATED"/>
    <property type="match status" value="1"/>
</dbReference>
<dbReference type="EMBL" id="QRYQ01000014">
    <property type="protein sequence ID" value="RGU90931.1"/>
    <property type="molecule type" value="Genomic_DNA"/>
</dbReference>
<keyword evidence="2" id="KW-0472">Membrane</keyword>
<evidence type="ECO:0000259" key="3">
    <source>
        <dbReference type="Pfam" id="PF03109"/>
    </source>
</evidence>
<reference evidence="4 5" key="1">
    <citation type="submission" date="2018-08" db="EMBL/GenBank/DDBJ databases">
        <title>A genome reference for cultivated species of the human gut microbiota.</title>
        <authorList>
            <person name="Zou Y."/>
            <person name="Xue W."/>
            <person name="Luo G."/>
        </authorList>
    </citation>
    <scope>NUCLEOTIDE SEQUENCE [LARGE SCALE GENOMIC DNA]</scope>
    <source>
        <strain evidence="4 5">AF15-20</strain>
    </source>
</reference>
<proteinExistence type="inferred from homology"/>
<feature type="transmembrane region" description="Helical" evidence="2">
    <location>
        <begin position="467"/>
        <end position="487"/>
    </location>
</feature>
<dbReference type="SUPFAM" id="SSF56112">
    <property type="entry name" value="Protein kinase-like (PK-like)"/>
    <property type="match status" value="1"/>
</dbReference>
<comment type="similarity">
    <text evidence="1">Belongs to the protein kinase superfamily. ADCK protein kinase family.</text>
</comment>
<dbReference type="Proteomes" id="UP000265489">
    <property type="component" value="Unassembled WGS sequence"/>
</dbReference>
<keyword evidence="4" id="KW-0418">Kinase</keyword>
<evidence type="ECO:0000313" key="5">
    <source>
        <dbReference type="Proteomes" id="UP000265489"/>
    </source>
</evidence>
<sequence>MSDTKTMSTSARFAQIVSILRKHHIQKGMDPVKFRMILEDLGPTFVKIGQIMSTRQDLFSQRYCKELMKLRSHVTPMPFSMVEQIIQDTYGDLFHEEFESIDEICLGSASIAQVHAATLKTKERVVLKIQRPKIYEWMERDVALLRKAVKILNLSDIVSSVVDLDMVIDEFWYTAKQEMDFTIEAQFAKRFKNEYKDCKFIDAPKIYDEYTRKNILVMEYVDGVEITDSKKLDELGYDRSEIADKLAFNYISQIIENGFFHADPHSGNLRIRDNQIVWIDFGMMGILDANERETMKSAVRAIALKDTQKLVDCILMIGDCKKEIDYSAFCNDMDKFVNQYLSVPYAQIDVAKLVQDMFSICHVYSISLPKGISMLARSMMTIEGTLTALDPNMNTMKIAMSHKSSLTQIDWQKEIKSGFKRSVDALSHSIDIPVQASDVLKMVQRGQIKVNLNLMGSQAPLAKIDQMVNRLIVCVLIAALVVGSSLICTTKMKPTIMGIPALGFFGYIFALGMSVWLFFKMLFLHRRNKSF</sequence>
<gene>
    <name evidence="4" type="ORF">DWW32_07760</name>
</gene>
<dbReference type="GO" id="GO:0016301">
    <property type="term" value="F:kinase activity"/>
    <property type="evidence" value="ECO:0007669"/>
    <property type="project" value="UniProtKB-KW"/>
</dbReference>